<dbReference type="GO" id="GO:0005886">
    <property type="term" value="C:plasma membrane"/>
    <property type="evidence" value="ECO:0007669"/>
    <property type="project" value="TreeGrafter"/>
</dbReference>
<dbReference type="AlphaFoldDB" id="A0A8X6TCL7"/>
<evidence type="ECO:0000256" key="13">
    <source>
        <dbReference type="SAM" id="MobiDB-lite"/>
    </source>
</evidence>
<feature type="binding site" evidence="10">
    <location>
        <position position="449"/>
    </location>
    <ligand>
        <name>Zn(2+)</name>
        <dbReference type="ChEBI" id="CHEBI:29105"/>
        <label>2</label>
        <note>catalytic</note>
    </ligand>
</feature>
<dbReference type="CDD" id="cd06461">
    <property type="entry name" value="M2_ACE"/>
    <property type="match status" value="1"/>
</dbReference>
<name>A0A8X6TCL7_NEPPI</name>
<feature type="disulfide bond" evidence="9 11">
    <location>
        <begin position="415"/>
        <end position="433"/>
    </location>
</feature>
<dbReference type="Gene3D" id="1.10.1370.30">
    <property type="match status" value="1"/>
</dbReference>
<evidence type="ECO:0000256" key="5">
    <source>
        <dbReference type="PIRSR" id="PIRSR601548-1"/>
    </source>
</evidence>
<dbReference type="PANTHER" id="PTHR10514:SF45">
    <property type="entry name" value="ANGIOTENSIN-CONVERTING ENZYME"/>
    <property type="match status" value="1"/>
</dbReference>
<evidence type="ECO:0000256" key="2">
    <source>
        <dbReference type="ARBA" id="ARBA00022729"/>
    </source>
</evidence>
<feature type="region of interest" description="Disordered" evidence="13">
    <location>
        <begin position="643"/>
        <end position="687"/>
    </location>
</feature>
<reference evidence="14" key="1">
    <citation type="submission" date="2020-08" db="EMBL/GenBank/DDBJ databases">
        <title>Multicomponent nature underlies the extraordinary mechanical properties of spider dragline silk.</title>
        <authorList>
            <person name="Kono N."/>
            <person name="Nakamura H."/>
            <person name="Mori M."/>
            <person name="Yoshida Y."/>
            <person name="Ohtoshi R."/>
            <person name="Malay A.D."/>
            <person name="Moran D.A.P."/>
            <person name="Tomita M."/>
            <person name="Numata K."/>
            <person name="Arakawa K."/>
        </authorList>
    </citation>
    <scope>NUCLEOTIDE SEQUENCE</scope>
</reference>
<feature type="binding site" evidence="7">
    <location>
        <position position="583"/>
    </location>
    <ligand>
        <name>chloride</name>
        <dbReference type="ChEBI" id="CHEBI:17996"/>
        <label>1</label>
    </ligand>
</feature>
<evidence type="ECO:0000256" key="12">
    <source>
        <dbReference type="RuleBase" id="RU361144"/>
    </source>
</evidence>
<keyword evidence="12" id="KW-0645">Protease</keyword>
<feature type="disulfide bond" evidence="9">
    <location>
        <begin position="599"/>
        <end position="611"/>
    </location>
</feature>
<dbReference type="InterPro" id="IPR001548">
    <property type="entry name" value="Peptidase_M2"/>
</dbReference>
<feature type="binding site" evidence="10">
    <location>
        <position position="445"/>
    </location>
    <ligand>
        <name>Zn(2+)</name>
        <dbReference type="ChEBI" id="CHEBI:29105"/>
        <label>2</label>
        <note>catalytic</note>
    </ligand>
</feature>
<feature type="binding site" evidence="8">
    <location>
        <position position="449"/>
    </location>
    <ligand>
        <name>Zn(2+)</name>
        <dbReference type="ChEBI" id="CHEBI:29105"/>
        <label>1</label>
        <note>catalytic</note>
    </ligand>
</feature>
<sequence length="755" mass="85365">MVTACFVCSCSLILESKKHKKTGKKKAEKPDNGTAVMNKAIKFMLETDKNFKRLAHNVSLAGWNWSVNITEENQKKVAEADEESFKYKMKIFKECSQYKWKTFKSSNYTLFRWFKLTCKGRFNPKDQSKSTEPQMNIPLEGGTLNSTDGGANNSTKGGVFNSTEGGVFNSTEGGVFNSTEGGVNNATGGAFNFTEQGEIISKMVDIFSKAKLSPYKSSKDNYNLTFYGDVDEIMKKSRDPLELEYYWKAFRKETGDKLKDPFKKLVAAENKQAKAFGFKNQAESRIFDYEDKNFQKSLARELNKLMPLYKELHAYVRRKLIQFYKNGTTIMENGPIPAHLLGNMYAQTWSSLYGLVVPNPKKKGVPRILKMEMQPIDMISRVEEYFVQIGLKKMTPEFWRNSLIGKPTDGRRVDCQASASNFFDGKDFRIKMCVINKSTLPTLFHEMGHIQYYMHYSGLPYMFQGSANPGFHEAVGNTITLSMQNIKFLQGTITKKGQYCKLSSINFLMYMALEWAVGPFYAYIVDLWRNEVYSGAIKENEFNTKYWEYRLKYQGVCPPVKRSEANFDIGSKYHISAGVEYWRYFVANILQFQIHETLCKETKKEEPIHMCGKMKTLNANSMLRYFDPLMKWLKKQNQNESVGWKSEDPMVCPGKEDSNTTTSTPRATTKGHTGKSTGPTMASKTVPTAGTMGLTMASKTVPTAGTMGSTMASKTVPTAGTMGPTTYPIPVGTSGISTLGPVTTDLLPNKWAKKY</sequence>
<dbReference type="GO" id="GO:0008237">
    <property type="term" value="F:metallopeptidase activity"/>
    <property type="evidence" value="ECO:0007669"/>
    <property type="project" value="UniProtKB-KW"/>
</dbReference>
<feature type="binding site" evidence="8">
    <location>
        <position position="445"/>
    </location>
    <ligand>
        <name>Zn(2+)</name>
        <dbReference type="ChEBI" id="CHEBI:29105"/>
        <label>1</label>
        <note>catalytic</note>
    </ligand>
</feature>
<keyword evidence="12" id="KW-0378">Hydrolase</keyword>
<keyword evidence="15" id="KW-1185">Reference proteome</keyword>
<evidence type="ECO:0000256" key="9">
    <source>
        <dbReference type="PIRSR" id="PIRSR601548-4"/>
    </source>
</evidence>
<accession>A0A8X6TCL7</accession>
<dbReference type="SUPFAM" id="SSF55486">
    <property type="entry name" value="Metalloproteases ('zincins'), catalytic domain"/>
    <property type="match status" value="2"/>
</dbReference>
<keyword evidence="12" id="KW-0482">Metalloprotease</keyword>
<dbReference type="GO" id="GO:0004180">
    <property type="term" value="F:carboxypeptidase activity"/>
    <property type="evidence" value="ECO:0007669"/>
    <property type="project" value="UniProtKB-KW"/>
</dbReference>
<keyword evidence="8 12" id="KW-0479">Metal-binding</keyword>
<keyword evidence="4 12" id="KW-0325">Glycoprotein</keyword>
<dbReference type="GO" id="GO:0008241">
    <property type="term" value="F:peptidyl-dipeptidase activity"/>
    <property type="evidence" value="ECO:0007669"/>
    <property type="project" value="InterPro"/>
</dbReference>
<feature type="binding site" evidence="10">
    <location>
        <position position="473"/>
    </location>
    <ligand>
        <name>Zn(2+)</name>
        <dbReference type="ChEBI" id="CHEBI:29105"/>
        <label>2</label>
        <note>catalytic</note>
    </ligand>
</feature>
<evidence type="ECO:0000256" key="6">
    <source>
        <dbReference type="PIRSR" id="PIRSR601548-11"/>
    </source>
</evidence>
<comment type="caution">
    <text evidence="14">The sequence shown here is derived from an EMBL/GenBank/DDBJ whole genome shotgun (WGS) entry which is preliminary data.</text>
</comment>
<evidence type="ECO:0000256" key="3">
    <source>
        <dbReference type="ARBA" id="ARBA00023157"/>
    </source>
</evidence>
<dbReference type="EC" id="3.4.-.-" evidence="12"/>
<evidence type="ECO:0000313" key="15">
    <source>
        <dbReference type="Proteomes" id="UP000887013"/>
    </source>
</evidence>
<evidence type="ECO:0000256" key="7">
    <source>
        <dbReference type="PIRSR" id="PIRSR601548-2"/>
    </source>
</evidence>
<keyword evidence="12" id="KW-0121">Carboxypeptidase</keyword>
<feature type="active site" description="Proton acceptor 1" evidence="5">
    <location>
        <position position="446"/>
    </location>
</feature>
<protein>
    <recommendedName>
        <fullName evidence="12">Angiotensin-converting enzyme</fullName>
        <ecNumber evidence="12">3.4.-.-</ecNumber>
    </recommendedName>
</protein>
<feature type="active site" description="Proton acceptor 2" evidence="6">
    <location>
        <position position="446"/>
    </location>
</feature>
<dbReference type="Pfam" id="PF01401">
    <property type="entry name" value="Peptidase_M2"/>
    <property type="match status" value="3"/>
</dbReference>
<dbReference type="GO" id="GO:0046872">
    <property type="term" value="F:metal ion binding"/>
    <property type="evidence" value="ECO:0007669"/>
    <property type="project" value="UniProtKB-KW"/>
</dbReference>
<keyword evidence="2" id="KW-0732">Signal</keyword>
<evidence type="ECO:0000313" key="14">
    <source>
        <dbReference type="EMBL" id="GFT00244.1"/>
    </source>
</evidence>
<dbReference type="PANTHER" id="PTHR10514">
    <property type="entry name" value="ANGIOTENSIN-CONVERTING ENZYME"/>
    <property type="match status" value="1"/>
</dbReference>
<gene>
    <name evidence="14" type="primary">ACE</name>
    <name evidence="14" type="ORF">NPIL_392601</name>
</gene>
<dbReference type="EMBL" id="BMAW01006734">
    <property type="protein sequence ID" value="GFT00244.1"/>
    <property type="molecule type" value="Genomic_DNA"/>
</dbReference>
<feature type="active site" description="Proton donor 1" evidence="5">
    <location>
        <position position="574"/>
    </location>
</feature>
<dbReference type="OrthoDB" id="6431990at2759"/>
<feature type="active site" description="Proton donor 2" evidence="6">
    <location>
        <position position="574"/>
    </location>
</feature>
<evidence type="ECO:0000256" key="8">
    <source>
        <dbReference type="PIRSR" id="PIRSR601548-3"/>
    </source>
</evidence>
<dbReference type="PROSITE" id="PS52011">
    <property type="entry name" value="PEPTIDASE_M2"/>
    <property type="match status" value="1"/>
</dbReference>
<comment type="caution">
    <text evidence="11">Lacks conserved residue(s) required for the propagation of feature annotation.</text>
</comment>
<keyword evidence="8 12" id="KW-0862">Zinc</keyword>
<evidence type="ECO:0000256" key="10">
    <source>
        <dbReference type="PIRSR" id="PIRSR601548-8"/>
    </source>
</evidence>
<evidence type="ECO:0000256" key="1">
    <source>
        <dbReference type="ARBA" id="ARBA00008139"/>
    </source>
</evidence>
<proteinExistence type="inferred from homology"/>
<keyword evidence="3 9" id="KW-1015">Disulfide bond</keyword>
<dbReference type="GO" id="GO:0006508">
    <property type="term" value="P:proteolysis"/>
    <property type="evidence" value="ECO:0007669"/>
    <property type="project" value="UniProtKB-KW"/>
</dbReference>
<evidence type="ECO:0000256" key="4">
    <source>
        <dbReference type="ARBA" id="ARBA00023180"/>
    </source>
</evidence>
<feature type="region of interest" description="Disordered" evidence="13">
    <location>
        <begin position="124"/>
        <end position="150"/>
    </location>
</feature>
<feature type="compositionally biased region" description="Polar residues" evidence="13">
    <location>
        <begin position="670"/>
        <end position="687"/>
    </location>
</feature>
<dbReference type="PRINTS" id="PR00791">
    <property type="entry name" value="PEPDIPTASEA"/>
</dbReference>
<feature type="binding site" evidence="7">
    <location>
        <position position="289"/>
    </location>
    <ligand>
        <name>chloride</name>
        <dbReference type="ChEBI" id="CHEBI:17996"/>
        <label>1</label>
    </ligand>
</feature>
<evidence type="ECO:0000256" key="11">
    <source>
        <dbReference type="PROSITE-ProRule" id="PRU01355"/>
    </source>
</evidence>
<feature type="binding site" evidence="8">
    <location>
        <position position="473"/>
    </location>
    <ligand>
        <name>Zn(2+)</name>
        <dbReference type="ChEBI" id="CHEBI:29105"/>
        <label>1</label>
        <note>catalytic</note>
    </ligand>
</feature>
<organism evidence="14 15">
    <name type="scientific">Nephila pilipes</name>
    <name type="common">Giant wood spider</name>
    <name type="synonym">Nephila maculata</name>
    <dbReference type="NCBI Taxonomy" id="299642"/>
    <lineage>
        <taxon>Eukaryota</taxon>
        <taxon>Metazoa</taxon>
        <taxon>Ecdysozoa</taxon>
        <taxon>Arthropoda</taxon>
        <taxon>Chelicerata</taxon>
        <taxon>Arachnida</taxon>
        <taxon>Araneae</taxon>
        <taxon>Araneomorphae</taxon>
        <taxon>Entelegynae</taxon>
        <taxon>Araneoidea</taxon>
        <taxon>Nephilidae</taxon>
        <taxon>Nephila</taxon>
    </lineage>
</organism>
<dbReference type="Proteomes" id="UP000887013">
    <property type="component" value="Unassembled WGS sequence"/>
</dbReference>
<comment type="similarity">
    <text evidence="1 11 12">Belongs to the peptidase M2 family.</text>
</comment>